<sequence>MKIFKSLSYLLFIGILGLSIFSNAFSNVWRLATDQTNDIPEESNIFSFHPTKINEGSSSYWLYGEDSKYYYYFSETEENTYYIFDKSILCPNIEKIDFRTWCETIRIVNEK</sequence>
<keyword evidence="2" id="KW-1185">Reference proteome</keyword>
<protein>
    <submittedName>
        <fullName evidence="1">Uncharacterized protein</fullName>
    </submittedName>
</protein>
<proteinExistence type="predicted"/>
<name>A0A829HHW4_9GAMM</name>
<reference evidence="1 2" key="1">
    <citation type="submission" date="2013-06" db="EMBL/GenBank/DDBJ databases">
        <title>The Genome Sequence of Acinetobacter gyllenbergii CIP 110306.</title>
        <authorList>
            <consortium name="The Broad Institute Genome Sequencing Platform"/>
            <consortium name="The Broad Institute Genome Sequencing Center for Infectious Disease"/>
            <person name="Cerqueira G."/>
            <person name="Feldgarden M."/>
            <person name="Courvalin P."/>
            <person name="Perichon B."/>
            <person name="Grillot-Courvalin C."/>
            <person name="Clermont D."/>
            <person name="Rocha E."/>
            <person name="Yoon E.-J."/>
            <person name="Nemec A."/>
            <person name="Young S.K."/>
            <person name="Zeng Q."/>
            <person name="Gargeya S."/>
            <person name="Fitzgerald M."/>
            <person name="Abouelleil A."/>
            <person name="Alvarado L."/>
            <person name="Berlin A.M."/>
            <person name="Chapman S.B."/>
            <person name="Dewar J."/>
            <person name="Goldberg J."/>
            <person name="Griggs A."/>
            <person name="Gujja S."/>
            <person name="Hansen M."/>
            <person name="Howarth C."/>
            <person name="Imamovic A."/>
            <person name="Larimer J."/>
            <person name="McCowan C."/>
            <person name="Murphy C."/>
            <person name="Pearson M."/>
            <person name="Priest M."/>
            <person name="Roberts A."/>
            <person name="Saif S."/>
            <person name="Shea T."/>
            <person name="Sykes S."/>
            <person name="Wortman J."/>
            <person name="Nusbaum C."/>
            <person name="Birren B."/>
        </authorList>
    </citation>
    <scope>NUCLEOTIDE SEQUENCE [LARGE SCALE GENOMIC DNA]</scope>
    <source>
        <strain evidence="1 2">CIP 110306</strain>
    </source>
</reference>
<evidence type="ECO:0000313" key="2">
    <source>
        <dbReference type="Proteomes" id="UP000014523"/>
    </source>
</evidence>
<accession>A0A829HHW4</accession>
<comment type="caution">
    <text evidence="1">The sequence shown here is derived from an EMBL/GenBank/DDBJ whole genome shotgun (WGS) entry which is preliminary data.</text>
</comment>
<dbReference type="Proteomes" id="UP000014523">
    <property type="component" value="Unassembled WGS sequence"/>
</dbReference>
<gene>
    <name evidence="1" type="ORF">F957_01938</name>
</gene>
<evidence type="ECO:0000313" key="1">
    <source>
        <dbReference type="EMBL" id="EPF83592.1"/>
    </source>
</evidence>
<dbReference type="AlphaFoldDB" id="A0A829HHW4"/>
<organism evidence="1 2">
    <name type="scientific">Acinetobacter gyllenbergii CIP 110306 = MTCC 11365</name>
    <dbReference type="NCBI Taxonomy" id="1217657"/>
    <lineage>
        <taxon>Bacteria</taxon>
        <taxon>Pseudomonadati</taxon>
        <taxon>Pseudomonadota</taxon>
        <taxon>Gammaproteobacteria</taxon>
        <taxon>Moraxellales</taxon>
        <taxon>Moraxellaceae</taxon>
        <taxon>Acinetobacter</taxon>
    </lineage>
</organism>
<dbReference type="EMBL" id="ATGG01000013">
    <property type="protein sequence ID" value="EPF83592.1"/>
    <property type="molecule type" value="Genomic_DNA"/>
</dbReference>